<dbReference type="Proteomes" id="UP000463857">
    <property type="component" value="Chromosome"/>
</dbReference>
<evidence type="ECO:0000313" key="4">
    <source>
        <dbReference type="EMBL" id="QHC02069.1"/>
    </source>
</evidence>
<evidence type="ECO:0000256" key="3">
    <source>
        <dbReference type="SAM" id="MobiDB-lite"/>
    </source>
</evidence>
<reference evidence="4 5" key="1">
    <citation type="journal article" date="2018" name="Int. J. Syst. Evol. Microbiol.">
        <title>Epidermidibacterium keratini gen. nov., sp. nov., a member of the family Sporichthyaceae, isolated from keratin epidermis.</title>
        <authorList>
            <person name="Lee D.G."/>
            <person name="Trujillo M.E."/>
            <person name="Kang S."/>
            <person name="Nam J.J."/>
            <person name="Kim Y.J."/>
        </authorList>
    </citation>
    <scope>NUCLEOTIDE SEQUENCE [LARGE SCALE GENOMIC DNA]</scope>
    <source>
        <strain evidence="4 5">EPI-7</strain>
    </source>
</reference>
<dbReference type="GO" id="GO:0005737">
    <property type="term" value="C:cytoplasm"/>
    <property type="evidence" value="ECO:0007669"/>
    <property type="project" value="TreeGrafter"/>
</dbReference>
<dbReference type="InterPro" id="IPR029033">
    <property type="entry name" value="His_PPase_superfam"/>
</dbReference>
<dbReference type="AlphaFoldDB" id="A0A7L4YTG9"/>
<feature type="active site" description="Proton donor/acceptor" evidence="1">
    <location>
        <position position="83"/>
    </location>
</feature>
<feature type="binding site" evidence="2">
    <location>
        <begin position="8"/>
        <end position="15"/>
    </location>
    <ligand>
        <name>substrate</name>
    </ligand>
</feature>
<dbReference type="InterPro" id="IPR013078">
    <property type="entry name" value="His_Pase_superF_clade-1"/>
</dbReference>
<gene>
    <name evidence="4" type="ORF">EK0264_18520</name>
</gene>
<evidence type="ECO:0000256" key="1">
    <source>
        <dbReference type="PIRSR" id="PIRSR613078-1"/>
    </source>
</evidence>
<dbReference type="CDD" id="cd07067">
    <property type="entry name" value="HP_PGM_like"/>
    <property type="match status" value="1"/>
</dbReference>
<evidence type="ECO:0000313" key="5">
    <source>
        <dbReference type="Proteomes" id="UP000463857"/>
    </source>
</evidence>
<dbReference type="SMART" id="SM00855">
    <property type="entry name" value="PGAM"/>
    <property type="match status" value="1"/>
</dbReference>
<sequence length="239" mass="25635">MTNLFLLRHGRSSANSKGILAGRAPGVHLDATGEKQAQQVAERLRDIRFAALVSSPLERCQETIAPVAAGRRRKVKLDERFIEAHYGSWTGKKLSALAKDPLWPTVQVHPSAVRFPGRAGESMMGMASRAIDGVRAVNASLKSGDSWLLCSHGDIIKAILADALGMHLDDFQRINVDPASISVIRYTPMRPFVQVMNSTSGDLAEYAATDGGTDAVVGGSTGTTRRGNTARGRRRSTAG</sequence>
<dbReference type="SUPFAM" id="SSF53254">
    <property type="entry name" value="Phosphoglycerate mutase-like"/>
    <property type="match status" value="1"/>
</dbReference>
<dbReference type="EMBL" id="CP047156">
    <property type="protein sequence ID" value="QHC02069.1"/>
    <property type="molecule type" value="Genomic_DNA"/>
</dbReference>
<dbReference type="PANTHER" id="PTHR48100">
    <property type="entry name" value="BROAD-SPECIFICITY PHOSPHATASE YOR283W-RELATED"/>
    <property type="match status" value="1"/>
</dbReference>
<dbReference type="InterPro" id="IPR050275">
    <property type="entry name" value="PGM_Phosphatase"/>
</dbReference>
<dbReference type="InParanoid" id="A0A7L4YTG9"/>
<dbReference type="GO" id="GO:0016791">
    <property type="term" value="F:phosphatase activity"/>
    <property type="evidence" value="ECO:0007669"/>
    <property type="project" value="TreeGrafter"/>
</dbReference>
<accession>A0A7L4YTG9</accession>
<dbReference type="Pfam" id="PF00300">
    <property type="entry name" value="His_Phos_1"/>
    <property type="match status" value="1"/>
</dbReference>
<keyword evidence="5" id="KW-1185">Reference proteome</keyword>
<proteinExistence type="predicted"/>
<dbReference type="PANTHER" id="PTHR48100:SF2">
    <property type="entry name" value="CONSERVED PROTEIN"/>
    <property type="match status" value="1"/>
</dbReference>
<feature type="region of interest" description="Disordered" evidence="3">
    <location>
        <begin position="215"/>
        <end position="239"/>
    </location>
</feature>
<dbReference type="RefSeq" id="WP_159547193.1">
    <property type="nucleotide sequence ID" value="NZ_CP047156.1"/>
</dbReference>
<dbReference type="OrthoDB" id="4120859at2"/>
<dbReference type="KEGG" id="eke:EK0264_18520"/>
<organism evidence="4 5">
    <name type="scientific">Epidermidibacterium keratini</name>
    <dbReference type="NCBI Taxonomy" id="1891644"/>
    <lineage>
        <taxon>Bacteria</taxon>
        <taxon>Bacillati</taxon>
        <taxon>Actinomycetota</taxon>
        <taxon>Actinomycetes</taxon>
        <taxon>Sporichthyales</taxon>
        <taxon>Sporichthyaceae</taxon>
        <taxon>Epidermidibacterium</taxon>
    </lineage>
</organism>
<dbReference type="Gene3D" id="3.40.50.1240">
    <property type="entry name" value="Phosphoglycerate mutase-like"/>
    <property type="match status" value="1"/>
</dbReference>
<feature type="binding site" evidence="2">
    <location>
        <position position="59"/>
    </location>
    <ligand>
        <name>substrate</name>
    </ligand>
</feature>
<dbReference type="InterPro" id="IPR022492">
    <property type="entry name" value="Phosphomutase_MSMEG4193_put"/>
</dbReference>
<protein>
    <submittedName>
        <fullName evidence="4">MSMEG_4193 family putative phosphomutase</fullName>
    </submittedName>
</protein>
<feature type="active site" description="Tele-phosphohistidine intermediate" evidence="1">
    <location>
        <position position="9"/>
    </location>
</feature>
<name>A0A7L4YTG9_9ACTN</name>
<feature type="binding site" evidence="2">
    <location>
        <begin position="83"/>
        <end position="86"/>
    </location>
    <ligand>
        <name>substrate</name>
    </ligand>
</feature>
<dbReference type="NCBIfam" id="TIGR03848">
    <property type="entry name" value="MSMEG_4193"/>
    <property type="match status" value="1"/>
</dbReference>
<evidence type="ECO:0000256" key="2">
    <source>
        <dbReference type="PIRSR" id="PIRSR613078-2"/>
    </source>
</evidence>